<proteinExistence type="inferred from homology"/>
<dbReference type="PROSITE" id="PS00614">
    <property type="entry name" value="IGPS"/>
    <property type="match status" value="1"/>
</dbReference>
<keyword evidence="6 9" id="KW-0822">Tryptophan biosynthesis</keyword>
<dbReference type="InterPro" id="IPR001468">
    <property type="entry name" value="Indole-3-GlycerolPSynthase_CS"/>
</dbReference>
<keyword evidence="4 9" id="KW-0028">Amino-acid biosynthesis</keyword>
<feature type="domain" description="Indole-3-glycerol phosphate synthase" evidence="10">
    <location>
        <begin position="3"/>
        <end position="252"/>
    </location>
</feature>
<evidence type="ECO:0000259" key="10">
    <source>
        <dbReference type="Pfam" id="PF00218"/>
    </source>
</evidence>
<dbReference type="CDD" id="cd00331">
    <property type="entry name" value="IGPS"/>
    <property type="match status" value="1"/>
</dbReference>
<dbReference type="STRING" id="36844.SAMN04488501_11214"/>
<evidence type="ECO:0000256" key="4">
    <source>
        <dbReference type="ARBA" id="ARBA00022605"/>
    </source>
</evidence>
<gene>
    <name evidence="9 11" type="primary">trpC</name>
    <name evidence="11" type="ORF">CLHOM_15410</name>
</gene>
<comment type="pathway">
    <text evidence="2 9">Amino-acid biosynthesis; L-tryptophan biosynthesis; L-tryptophan from chorismate: step 4/5.</text>
</comment>
<dbReference type="InterPro" id="IPR013785">
    <property type="entry name" value="Aldolase_TIM"/>
</dbReference>
<dbReference type="InterPro" id="IPR011060">
    <property type="entry name" value="RibuloseP-bd_barrel"/>
</dbReference>
<organism evidence="11 12">
    <name type="scientific">Clostridium homopropionicum DSM 5847</name>
    <dbReference type="NCBI Taxonomy" id="1121318"/>
    <lineage>
        <taxon>Bacteria</taxon>
        <taxon>Bacillati</taxon>
        <taxon>Bacillota</taxon>
        <taxon>Clostridia</taxon>
        <taxon>Eubacteriales</taxon>
        <taxon>Clostridiaceae</taxon>
        <taxon>Clostridium</taxon>
    </lineage>
</organism>
<evidence type="ECO:0000256" key="3">
    <source>
        <dbReference type="ARBA" id="ARBA00008737"/>
    </source>
</evidence>
<dbReference type="EC" id="4.1.1.48" evidence="9"/>
<evidence type="ECO:0000256" key="7">
    <source>
        <dbReference type="ARBA" id="ARBA00023141"/>
    </source>
</evidence>
<dbReference type="PANTHER" id="PTHR22854:SF2">
    <property type="entry name" value="INDOLE-3-GLYCEROL-PHOSPHATE SYNTHASE"/>
    <property type="match status" value="1"/>
</dbReference>
<dbReference type="InterPro" id="IPR045186">
    <property type="entry name" value="Indole-3-glycerol_P_synth"/>
</dbReference>
<evidence type="ECO:0000313" key="11">
    <source>
        <dbReference type="EMBL" id="KOA19976.1"/>
    </source>
</evidence>
<dbReference type="FunFam" id="3.20.20.70:FF:000024">
    <property type="entry name" value="Indole-3-glycerol phosphate synthase"/>
    <property type="match status" value="1"/>
</dbReference>
<dbReference type="UniPathway" id="UPA00035">
    <property type="reaction ID" value="UER00043"/>
</dbReference>
<evidence type="ECO:0000256" key="9">
    <source>
        <dbReference type="HAMAP-Rule" id="MF_00134"/>
    </source>
</evidence>
<keyword evidence="5 9" id="KW-0210">Decarboxylase</keyword>
<dbReference type="EMBL" id="LHUR01000021">
    <property type="protein sequence ID" value="KOA19976.1"/>
    <property type="molecule type" value="Genomic_DNA"/>
</dbReference>
<dbReference type="NCBIfam" id="NF001377">
    <property type="entry name" value="PRK00278.2-4"/>
    <property type="match status" value="1"/>
</dbReference>
<dbReference type="Gene3D" id="3.20.20.70">
    <property type="entry name" value="Aldolase class I"/>
    <property type="match status" value="1"/>
</dbReference>
<dbReference type="HAMAP" id="MF_00134_B">
    <property type="entry name" value="IGPS_B"/>
    <property type="match status" value="1"/>
</dbReference>
<keyword evidence="8 9" id="KW-0456">Lyase</keyword>
<name>A0A0L6ZAH2_9CLOT</name>
<evidence type="ECO:0000256" key="1">
    <source>
        <dbReference type="ARBA" id="ARBA00001633"/>
    </source>
</evidence>
<dbReference type="GO" id="GO:0004425">
    <property type="term" value="F:indole-3-glycerol-phosphate synthase activity"/>
    <property type="evidence" value="ECO:0007669"/>
    <property type="project" value="UniProtKB-UniRule"/>
</dbReference>
<dbReference type="GO" id="GO:0004640">
    <property type="term" value="F:phosphoribosylanthranilate isomerase activity"/>
    <property type="evidence" value="ECO:0007669"/>
    <property type="project" value="TreeGrafter"/>
</dbReference>
<evidence type="ECO:0000256" key="8">
    <source>
        <dbReference type="ARBA" id="ARBA00023239"/>
    </source>
</evidence>
<accession>A0A0L6ZAH2</accession>
<protein>
    <recommendedName>
        <fullName evidence="9">Indole-3-glycerol phosphate synthase</fullName>
        <shortName evidence="9">IGPS</shortName>
        <ecNumber evidence="9">4.1.1.48</ecNumber>
    </recommendedName>
</protein>
<dbReference type="PATRIC" id="fig|1121318.3.peg.1550"/>
<reference evidence="12" key="1">
    <citation type="submission" date="2015-08" db="EMBL/GenBank/DDBJ databases">
        <title>Genome sequence of the strict anaerobe Clostridium homopropionicum LuHBu1 (DSM 5847T).</title>
        <authorList>
            <person name="Poehlein A."/>
            <person name="Beck M."/>
            <person name="Schiel-Bengelsdorf B."/>
            <person name="Bengelsdorf F.R."/>
            <person name="Daniel R."/>
            <person name="Duerre P."/>
        </authorList>
    </citation>
    <scope>NUCLEOTIDE SEQUENCE [LARGE SCALE GENOMIC DNA]</scope>
    <source>
        <strain evidence="12">DSM 5847</strain>
    </source>
</reference>
<dbReference type="AlphaFoldDB" id="A0A0L6ZAH2"/>
<evidence type="ECO:0000256" key="6">
    <source>
        <dbReference type="ARBA" id="ARBA00022822"/>
    </source>
</evidence>
<evidence type="ECO:0000313" key="12">
    <source>
        <dbReference type="Proteomes" id="UP000037043"/>
    </source>
</evidence>
<sequence length="259" mass="29145">MILDKIVQRKREALLIQKEKESIYDIKEKIKNMKEPPSFYDAIAKKGLSIIGEIKKASPSKGLIREDFNPVEIASEYEVAVDAISVLTEEDFFMGKPEYLREVSKTVSLPTLRKDFIIDEFQIYEARELGASCILLIVAILEQEKLLEYIRIAESIKMDALVEAHTEEEVERAIAAGAKIIGINNRNLKDFSVDFNSTIKLKAIIPEGILVISESGIENKEQIKILKKAAIDGVLVGESFMKSGSIKNMAREFKGAYED</sequence>
<dbReference type="Proteomes" id="UP000037043">
    <property type="component" value="Unassembled WGS sequence"/>
</dbReference>
<dbReference type="RefSeq" id="WP_052221105.1">
    <property type="nucleotide sequence ID" value="NZ_LHUR01000021.1"/>
</dbReference>
<dbReference type="GO" id="GO:0000162">
    <property type="term" value="P:L-tryptophan biosynthetic process"/>
    <property type="evidence" value="ECO:0007669"/>
    <property type="project" value="UniProtKB-UniRule"/>
</dbReference>
<keyword evidence="12" id="KW-1185">Reference proteome</keyword>
<keyword evidence="7 9" id="KW-0057">Aromatic amino acid biosynthesis</keyword>
<evidence type="ECO:0000256" key="5">
    <source>
        <dbReference type="ARBA" id="ARBA00022793"/>
    </source>
</evidence>
<comment type="caution">
    <text evidence="11">The sequence shown here is derived from an EMBL/GenBank/DDBJ whole genome shotgun (WGS) entry which is preliminary data.</text>
</comment>
<dbReference type="SUPFAM" id="SSF51366">
    <property type="entry name" value="Ribulose-phoshate binding barrel"/>
    <property type="match status" value="1"/>
</dbReference>
<dbReference type="Pfam" id="PF00218">
    <property type="entry name" value="IGPS"/>
    <property type="match status" value="1"/>
</dbReference>
<dbReference type="InterPro" id="IPR013798">
    <property type="entry name" value="Indole-3-glycerol_P_synth_dom"/>
</dbReference>
<comment type="catalytic activity">
    <reaction evidence="1 9">
        <text>1-(2-carboxyphenylamino)-1-deoxy-D-ribulose 5-phosphate + H(+) = (1S,2R)-1-C-(indol-3-yl)glycerol 3-phosphate + CO2 + H2O</text>
        <dbReference type="Rhea" id="RHEA:23476"/>
        <dbReference type="ChEBI" id="CHEBI:15377"/>
        <dbReference type="ChEBI" id="CHEBI:15378"/>
        <dbReference type="ChEBI" id="CHEBI:16526"/>
        <dbReference type="ChEBI" id="CHEBI:58613"/>
        <dbReference type="ChEBI" id="CHEBI:58866"/>
        <dbReference type="EC" id="4.1.1.48"/>
    </reaction>
</comment>
<evidence type="ECO:0000256" key="2">
    <source>
        <dbReference type="ARBA" id="ARBA00004696"/>
    </source>
</evidence>
<comment type="similarity">
    <text evidence="3 9">Belongs to the TrpC family.</text>
</comment>
<dbReference type="PANTHER" id="PTHR22854">
    <property type="entry name" value="TRYPTOPHAN BIOSYNTHESIS PROTEIN"/>
    <property type="match status" value="1"/>
</dbReference>